<sequence>MEEDDENKSTDGSDDSIVSGSSRKTINQIIRDKKRQTNLTLKWLDDNYSVCDGVCLPRCILYAHYLDFCRRQNLEPACAATFGKTIRQKFPKLTTRRLGTRGHSKYHYYGIGIKETSEYYHTVYSGKGLTRFSGCKMKSEGGFTRKYSLSSKTGTLLPDFVEASAFILPSSLSVEKMETFLMMYRTHCQCILDTAISGNFEEMQSFLLHFWQGMPDHLLPLVEMQVIADIIVTCDWILYKTLNDILIPSTMQEMPETLLCDIRNLANHWEHWIASSLDNLPELMIKNRLPAARVFARNLRLQVSFLHLAQTARPLLYDVQQVKNMIEDIEKVDLAAISTAPYFASLEPDEQNEFELNMELLHDFKEQLRKQATVEGFVEWLDIIVEQKIVKQCKQNGCRFQEKAQEFFLEWCFFGARIIHSLTISNASSFAAFLVIRMLLDEYVLLALESQVVQEKEEELQAALSRHLISQDSTRHLLKHPTSCFLAKWHQDSPSRKMNQFNGDINGHPFTNAVSSIRMSVIRSQETAQINSNVTTNALLTPPVSPVFSSNRHPMVLEQQPTNDEEYDSSVGQYFVNDENVSRNCAYNATQDGGAQFLSIPNHREYNDVYYIQRNNCTTYENEECPNYYPASEPQCLANYNAPHYDRHAITYTGSEQPYINNSACLIEAGRQDNIRYAQEYIMVPSEGETYSTNQNNHLVSNHETCNADYEYRTSVNLLSYLNP</sequence>
<dbReference type="OMA" id="CDWILYK"/>
<keyword evidence="3" id="KW-0221">Differentiation</keyword>
<evidence type="ECO:0000256" key="1">
    <source>
        <dbReference type="ARBA" id="ARBA00004123"/>
    </source>
</evidence>
<dbReference type="Gene3D" id="1.10.10.10">
    <property type="entry name" value="Winged helix-like DNA-binding domain superfamily/Winged helix DNA-binding domain"/>
    <property type="match status" value="1"/>
</dbReference>
<dbReference type="InterPro" id="IPR039779">
    <property type="entry name" value="RFX-like"/>
</dbReference>
<evidence type="ECO:0000256" key="8">
    <source>
        <dbReference type="ARBA" id="ARBA00072476"/>
    </source>
</evidence>
<dbReference type="InterPro" id="IPR057321">
    <property type="entry name" value="RFX1-4/6/8-like_BCD"/>
</dbReference>
<evidence type="ECO:0000256" key="10">
    <source>
        <dbReference type="SAM" id="MobiDB-lite"/>
    </source>
</evidence>
<accession>T1ILR4</accession>
<dbReference type="FunFam" id="1.10.10.10:FF:000211">
    <property type="entry name" value="Regulatory factor X, 6"/>
    <property type="match status" value="1"/>
</dbReference>
<dbReference type="InterPro" id="IPR003150">
    <property type="entry name" value="DNA-bd_RFX"/>
</dbReference>
<evidence type="ECO:0000313" key="12">
    <source>
        <dbReference type="EnsemblMetazoa" id="SMAR001902-PA"/>
    </source>
</evidence>
<keyword evidence="4" id="KW-0805">Transcription regulation</keyword>
<comment type="subcellular location">
    <subcellularLocation>
        <location evidence="1">Nucleus</location>
    </subcellularLocation>
</comment>
<dbReference type="AlphaFoldDB" id="T1ILR4"/>
<evidence type="ECO:0000313" key="13">
    <source>
        <dbReference type="Proteomes" id="UP000014500"/>
    </source>
</evidence>
<dbReference type="eggNOG" id="KOG3712">
    <property type="taxonomic scope" value="Eukaryota"/>
</dbReference>
<reference evidence="12" key="2">
    <citation type="submission" date="2015-02" db="UniProtKB">
        <authorList>
            <consortium name="EnsemblMetazoa"/>
        </authorList>
    </citation>
    <scope>IDENTIFICATION</scope>
</reference>
<dbReference type="PhylomeDB" id="T1ILR4"/>
<evidence type="ECO:0000256" key="3">
    <source>
        <dbReference type="ARBA" id="ARBA00022782"/>
    </source>
</evidence>
<dbReference type="PANTHER" id="PTHR12619:SF28">
    <property type="entry name" value="DNA-BINDING PROTEIN RFX6"/>
    <property type="match status" value="1"/>
</dbReference>
<dbReference type="PROSITE" id="PS51526">
    <property type="entry name" value="RFX_DBD"/>
    <property type="match status" value="1"/>
</dbReference>
<dbReference type="InterPro" id="IPR036390">
    <property type="entry name" value="WH_DNA-bd_sf"/>
</dbReference>
<protein>
    <recommendedName>
        <fullName evidence="8">DNA-binding protein RFX6</fullName>
    </recommendedName>
    <alternativeName>
        <fullName evidence="9">Regulatory factor X 6</fullName>
    </alternativeName>
</protein>
<dbReference type="HOGENOM" id="CLU_013981_0_0_1"/>
<keyword evidence="7" id="KW-0539">Nucleus</keyword>
<keyword evidence="13" id="KW-1185">Reference proteome</keyword>
<dbReference type="GO" id="GO:0000978">
    <property type="term" value="F:RNA polymerase II cis-regulatory region sequence-specific DNA binding"/>
    <property type="evidence" value="ECO:0007669"/>
    <property type="project" value="TreeGrafter"/>
</dbReference>
<dbReference type="InterPro" id="IPR036388">
    <property type="entry name" value="WH-like_DNA-bd_sf"/>
</dbReference>
<dbReference type="STRING" id="126957.T1ILR4"/>
<evidence type="ECO:0000256" key="4">
    <source>
        <dbReference type="ARBA" id="ARBA00023015"/>
    </source>
</evidence>
<keyword evidence="6" id="KW-0804">Transcription</keyword>
<evidence type="ECO:0000256" key="2">
    <source>
        <dbReference type="ARBA" id="ARBA00022473"/>
    </source>
</evidence>
<reference evidence="13" key="1">
    <citation type="submission" date="2011-05" db="EMBL/GenBank/DDBJ databases">
        <authorList>
            <person name="Richards S.R."/>
            <person name="Qu J."/>
            <person name="Jiang H."/>
            <person name="Jhangiani S.N."/>
            <person name="Agravi P."/>
            <person name="Goodspeed R."/>
            <person name="Gross S."/>
            <person name="Mandapat C."/>
            <person name="Jackson L."/>
            <person name="Mathew T."/>
            <person name="Pu L."/>
            <person name="Thornton R."/>
            <person name="Saada N."/>
            <person name="Wilczek-Boney K.B."/>
            <person name="Lee S."/>
            <person name="Kovar C."/>
            <person name="Wu Y."/>
            <person name="Scherer S.E."/>
            <person name="Worley K.C."/>
            <person name="Muzny D.M."/>
            <person name="Gibbs R."/>
        </authorList>
    </citation>
    <scope>NUCLEOTIDE SEQUENCE</scope>
    <source>
        <strain evidence="13">Brora</strain>
    </source>
</reference>
<dbReference type="GO" id="GO:0030154">
    <property type="term" value="P:cell differentiation"/>
    <property type="evidence" value="ECO:0007669"/>
    <property type="project" value="UniProtKB-KW"/>
</dbReference>
<dbReference type="PANTHER" id="PTHR12619">
    <property type="entry name" value="RFX TRANSCRIPTION FACTOR FAMILY"/>
    <property type="match status" value="1"/>
</dbReference>
<evidence type="ECO:0000256" key="9">
    <source>
        <dbReference type="ARBA" id="ARBA00077088"/>
    </source>
</evidence>
<feature type="domain" description="RFX-type winged-helix" evidence="11">
    <location>
        <begin position="40"/>
        <end position="115"/>
    </location>
</feature>
<keyword evidence="5" id="KW-0238">DNA-binding</keyword>
<dbReference type="EnsemblMetazoa" id="SMAR001902-RA">
    <property type="protein sequence ID" value="SMAR001902-PA"/>
    <property type="gene ID" value="SMAR001902"/>
</dbReference>
<dbReference type="GO" id="GO:0000981">
    <property type="term" value="F:DNA-binding transcription factor activity, RNA polymerase II-specific"/>
    <property type="evidence" value="ECO:0007669"/>
    <property type="project" value="TreeGrafter"/>
</dbReference>
<name>T1ILR4_STRMM</name>
<dbReference type="GO" id="GO:0005634">
    <property type="term" value="C:nucleus"/>
    <property type="evidence" value="ECO:0007669"/>
    <property type="project" value="UniProtKB-SubCell"/>
</dbReference>
<dbReference type="EMBL" id="JH430884">
    <property type="status" value="NOT_ANNOTATED_CDS"/>
    <property type="molecule type" value="Genomic_DNA"/>
</dbReference>
<keyword evidence="2" id="KW-0217">Developmental protein</keyword>
<dbReference type="SUPFAM" id="SSF46785">
    <property type="entry name" value="Winged helix' DNA-binding domain"/>
    <property type="match status" value="1"/>
</dbReference>
<evidence type="ECO:0000256" key="7">
    <source>
        <dbReference type="ARBA" id="ARBA00023242"/>
    </source>
</evidence>
<dbReference type="Proteomes" id="UP000014500">
    <property type="component" value="Unassembled WGS sequence"/>
</dbReference>
<proteinExistence type="predicted"/>
<dbReference type="Pfam" id="PF02257">
    <property type="entry name" value="RFX_DNA_binding"/>
    <property type="match status" value="1"/>
</dbReference>
<evidence type="ECO:0000256" key="6">
    <source>
        <dbReference type="ARBA" id="ARBA00023163"/>
    </source>
</evidence>
<dbReference type="Pfam" id="PF25340">
    <property type="entry name" value="BCD_RFX"/>
    <property type="match status" value="1"/>
</dbReference>
<organism evidence="12 13">
    <name type="scientific">Strigamia maritima</name>
    <name type="common">European centipede</name>
    <name type="synonym">Geophilus maritimus</name>
    <dbReference type="NCBI Taxonomy" id="126957"/>
    <lineage>
        <taxon>Eukaryota</taxon>
        <taxon>Metazoa</taxon>
        <taxon>Ecdysozoa</taxon>
        <taxon>Arthropoda</taxon>
        <taxon>Myriapoda</taxon>
        <taxon>Chilopoda</taxon>
        <taxon>Pleurostigmophora</taxon>
        <taxon>Geophilomorpha</taxon>
        <taxon>Linotaeniidae</taxon>
        <taxon>Strigamia</taxon>
    </lineage>
</organism>
<evidence type="ECO:0000256" key="5">
    <source>
        <dbReference type="ARBA" id="ARBA00023125"/>
    </source>
</evidence>
<evidence type="ECO:0000259" key="11">
    <source>
        <dbReference type="PROSITE" id="PS51526"/>
    </source>
</evidence>
<feature type="region of interest" description="Disordered" evidence="10">
    <location>
        <begin position="1"/>
        <end position="20"/>
    </location>
</feature>